<dbReference type="Proteomes" id="UP000437017">
    <property type="component" value="Unassembled WGS sequence"/>
</dbReference>
<dbReference type="FunFam" id="2.60.40.10:FF:000705">
    <property type="entry name" value="Plexin B1"/>
    <property type="match status" value="1"/>
</dbReference>
<feature type="region of interest" description="Disordered" evidence="13">
    <location>
        <begin position="1104"/>
        <end position="1124"/>
    </location>
</feature>
<dbReference type="InterPro" id="IPR041362">
    <property type="entry name" value="TIG2_plexin"/>
</dbReference>
<evidence type="ECO:0000256" key="5">
    <source>
        <dbReference type="ARBA" id="ARBA00022729"/>
    </source>
</evidence>
<evidence type="ECO:0000256" key="13">
    <source>
        <dbReference type="SAM" id="MobiDB-lite"/>
    </source>
</evidence>
<dbReference type="Pfam" id="PF18020">
    <property type="entry name" value="TIG_2"/>
    <property type="match status" value="1"/>
</dbReference>
<evidence type="ECO:0000256" key="3">
    <source>
        <dbReference type="ARBA" id="ARBA00022475"/>
    </source>
</evidence>
<keyword evidence="6" id="KW-0677">Repeat</keyword>
<name>A0A643CAK3_BALPH</name>
<evidence type="ECO:0000256" key="4">
    <source>
        <dbReference type="ARBA" id="ARBA00022692"/>
    </source>
</evidence>
<comment type="subcellular location">
    <subcellularLocation>
        <location evidence="1">Cell membrane</location>
        <topology evidence="1">Single-pass type I membrane protein</topology>
    </subcellularLocation>
</comment>
<dbReference type="GO" id="GO:0005886">
    <property type="term" value="C:plasma membrane"/>
    <property type="evidence" value="ECO:0007669"/>
    <property type="project" value="UniProtKB-SubCell"/>
</dbReference>
<keyword evidence="4 14" id="KW-0812">Transmembrane</keyword>
<dbReference type="EMBL" id="SGJD01002058">
    <property type="protein sequence ID" value="KAB0396998.1"/>
    <property type="molecule type" value="Genomic_DNA"/>
</dbReference>
<dbReference type="SMART" id="SM00630">
    <property type="entry name" value="Sema"/>
    <property type="match status" value="1"/>
</dbReference>
<dbReference type="Gene3D" id="2.60.40.10">
    <property type="entry name" value="Immunoglobulins"/>
    <property type="match status" value="3"/>
</dbReference>
<dbReference type="GO" id="GO:0008360">
    <property type="term" value="P:regulation of cell shape"/>
    <property type="evidence" value="ECO:0007669"/>
    <property type="project" value="TreeGrafter"/>
</dbReference>
<dbReference type="InterPro" id="IPR008936">
    <property type="entry name" value="Rho_GTPase_activation_prot"/>
</dbReference>
<dbReference type="Gene3D" id="2.130.10.10">
    <property type="entry name" value="YVTN repeat-like/Quinoprotein amine dehydrogenase"/>
    <property type="match status" value="3"/>
</dbReference>
<feature type="domain" description="Sema" evidence="15">
    <location>
        <begin position="1"/>
        <end position="377"/>
    </location>
</feature>
<dbReference type="GO" id="GO:0017154">
    <property type="term" value="F:semaphorin receptor activity"/>
    <property type="evidence" value="ECO:0007669"/>
    <property type="project" value="InterPro"/>
</dbReference>
<feature type="region of interest" description="Disordered" evidence="13">
    <location>
        <begin position="589"/>
        <end position="610"/>
    </location>
</feature>
<dbReference type="InterPro" id="IPR041019">
    <property type="entry name" value="TIG1_plexin"/>
</dbReference>
<keyword evidence="9" id="KW-1015">Disulfide bond</keyword>
<sequence length="1715" mass="186298">VTLTRGMLLSPDPAGLARKLASMQRVTMPALGPALLQALWAGWVLTLQPPPPTAFTPNGTHLQHLARDPTSGTLYLGATNFLFQLSPQLQLEATVSTGPVLDSRDCLPPVMPDEGVGGGIPPITTRALRPLDPQAAFSYEETAKLAVGRLSEYSHHFVSAFARGASAYFLFLRRDLQAQSRAFRAYVSRVCLRDQHYYSYVELPLACQGGRYGLIQAAAVAMSAEVARGEVLFAAFSSAAPPTVGRPPSAAAGASGASALCAFPLDEDTLDAYPCGSDHTPSPMASRVPLEVTPVLEWPGVQLTAVAITVEDGHTIAFLGDSQGQLHKVYLGPGSDGHPYSTRIIQQGSAVSRDLIFDGAFEHLYVMTQSTLLKVPVASCAQHLDCASCLAHRDPYCGCSRRSECSRGRGLERWLWSFQPEVGCLRVAALSPANISREERREVFLSVPDLPPLWPGESYSCHFGEYQSPALLTSSGVMCPSPDPSEAPELPREADHVSVSLELRFGTVVIAEASLSFYDCMAVTLLRPSAHPPLSRAPPARDAPTSFPPTAPRATVTPVPYALPRPGTALPAPTAFGPIATAEDLLASHPSPSDAAALPPALAEPGPEALPSAVPLDQPPGTARATTFPGAAGSTKPALDWLMREGGELPEADEWTGGDGDSAEHEGPPAPLILLSSLDYQYDTPGLWELETTLGPGSCPCVESVQGSSLMPVHVQREVRLLGRNLHLFQDSPGDHECVMELEGHEVVVEARVECELPPDTRCHVTCQQHQLSYEALQPELRVGLFLRRAGHLRVDSVDGLHVVLYDCSVGHEDCSRCQAAMPQYGCVWCRGEHPRCAAREACGEAEAVVTQCPAPLIHSVEPLTGPVDGGTRVTIRGSNLGQHVQDVQDTVRVAGVPCAVDAQEYEVSSSLVCITGASGEEVAGAVTVEVPGRGHGVSEHDFAYQDPKVHSVFPARGPRAGGTSLTLHGSKLLTGRLEDIRVVVGDQPCHLLLEQQAEQLRCETSPHPTPATLPVAVWFGAAERRLHHSQFEYTSDPNVTSAGPAKSFLRCWAEGMAAGHLITCRTPALPGLPEDPWVRVEFILDNLVFDFATLNPTPFSYEADPTLQPLNPEDPTAPFRHKPGSVLSVEGENLDLAMSKEEVVAMIGDGPCMVKTLTRHHLYCEPPVEQPLPWHHALREVPDALPEFTVQMGNLRFSLGHVQYDGESPVAFPMAAQVGLGVGTSLLALGVIIIVLMYRRKSKQALRDYKKVQIQLENLESSVRDRCKKEFTDLMTEMTDLTSDLLGSGIPFLDYKVYAERVFFPGHQESPLHRDLGVPESRRPTRTFSARDRAYVASLLTVALHGKLEYFTDILRTLLSDLVAQYVAKNPKLMLRRTETVVEKLLTNWMSICLYTFVRDSVGEPLYMLFRGIKHQVDKGPVDSVTGKAKYTLNDNRLLREDVEYRPLTLNALLAVGPGAGEAQGVPVKVLDCDTISQAKEKMLDQLYKGVPLAQRPDPRTLDVGRWGWSDLRVSWSLLAIVQWMDWSLESREEAVLSLGRVVARFKLGLEGTGQAEADSPINKLLYARDIPRYKRMVERYYADIRQTIPASDQEMNSILAELSRNYSGDLGVRVALHELYKYINKYYDQIITALEEDGTAQKMQLGYRLQQIAAAVENKVTDLACPAELVKGGSKSPGGSGLGPTGLISQAWGLEADGVVTLRPVTLRATFCV</sequence>
<dbReference type="Pfam" id="PF08337">
    <property type="entry name" value="Plexin_cytopl"/>
    <property type="match status" value="2"/>
</dbReference>
<dbReference type="InterPro" id="IPR013548">
    <property type="entry name" value="Plexin_cytoplasmic_RasGAP_dom"/>
</dbReference>
<keyword evidence="3" id="KW-1003">Cell membrane</keyword>
<evidence type="ECO:0000256" key="8">
    <source>
        <dbReference type="ARBA" id="ARBA00023136"/>
    </source>
</evidence>
<dbReference type="InterPro" id="IPR002909">
    <property type="entry name" value="IPT_dom"/>
</dbReference>
<dbReference type="GO" id="GO:0030334">
    <property type="term" value="P:regulation of cell migration"/>
    <property type="evidence" value="ECO:0007669"/>
    <property type="project" value="TreeGrafter"/>
</dbReference>
<feature type="transmembrane region" description="Helical" evidence="14">
    <location>
        <begin position="1219"/>
        <end position="1239"/>
    </location>
</feature>
<dbReference type="Gene3D" id="3.10.20.90">
    <property type="entry name" value="Phosphatidylinositol 3-kinase Catalytic Subunit, Chain A, domain 1"/>
    <property type="match status" value="1"/>
</dbReference>
<dbReference type="SUPFAM" id="SSF103575">
    <property type="entry name" value="Plexin repeat"/>
    <property type="match status" value="1"/>
</dbReference>
<feature type="region of interest" description="Disordered" evidence="13">
    <location>
        <begin position="532"/>
        <end position="556"/>
    </location>
</feature>
<dbReference type="GO" id="GO:0002116">
    <property type="term" value="C:semaphorin receptor complex"/>
    <property type="evidence" value="ECO:0007669"/>
    <property type="project" value="TreeGrafter"/>
</dbReference>
<dbReference type="SUPFAM" id="SSF101912">
    <property type="entry name" value="Sema domain"/>
    <property type="match status" value="1"/>
</dbReference>
<dbReference type="GO" id="GO:0050772">
    <property type="term" value="P:positive regulation of axonogenesis"/>
    <property type="evidence" value="ECO:0007669"/>
    <property type="project" value="TreeGrafter"/>
</dbReference>
<dbReference type="InterPro" id="IPR001627">
    <property type="entry name" value="Semap_dom"/>
</dbReference>
<dbReference type="InterPro" id="IPR013783">
    <property type="entry name" value="Ig-like_fold"/>
</dbReference>
<keyword evidence="11" id="KW-0325">Glycoprotein</keyword>
<evidence type="ECO:0000313" key="17">
    <source>
        <dbReference type="Proteomes" id="UP000437017"/>
    </source>
</evidence>
<dbReference type="InterPro" id="IPR016201">
    <property type="entry name" value="PSI"/>
</dbReference>
<dbReference type="SUPFAM" id="SSF48350">
    <property type="entry name" value="GTPase activation domain, GAP"/>
    <property type="match status" value="1"/>
</dbReference>
<comment type="caution">
    <text evidence="16">The sequence shown here is derived from an EMBL/GenBank/DDBJ whole genome shotgun (WGS) entry which is preliminary data.</text>
</comment>
<proteinExistence type="inferred from homology"/>
<dbReference type="Pfam" id="PF01833">
    <property type="entry name" value="TIG"/>
    <property type="match status" value="2"/>
</dbReference>
<feature type="non-terminal residue" evidence="16">
    <location>
        <position position="1"/>
    </location>
</feature>
<dbReference type="CDD" id="cd01180">
    <property type="entry name" value="IPT_plexin_repeat1"/>
    <property type="match status" value="1"/>
</dbReference>
<comment type="caution">
    <text evidence="12">Lacks conserved residue(s) required for the propagation of feature annotation.</text>
</comment>
<keyword evidence="10" id="KW-0675">Receptor</keyword>
<gene>
    <name evidence="16" type="ORF">E2I00_000580</name>
</gene>
<evidence type="ECO:0000313" key="16">
    <source>
        <dbReference type="EMBL" id="KAB0396998.1"/>
    </source>
</evidence>
<dbReference type="InterPro" id="IPR031148">
    <property type="entry name" value="Plexin"/>
</dbReference>
<dbReference type="CDD" id="cd01179">
    <property type="entry name" value="IPT_plexin_repeat2"/>
    <property type="match status" value="1"/>
</dbReference>
<dbReference type="OrthoDB" id="125363at2759"/>
<dbReference type="SMART" id="SM00429">
    <property type="entry name" value="IPT"/>
    <property type="match status" value="2"/>
</dbReference>
<evidence type="ECO:0000256" key="12">
    <source>
        <dbReference type="PROSITE-ProRule" id="PRU00352"/>
    </source>
</evidence>
<protein>
    <recommendedName>
        <fullName evidence="15">Sema domain-containing protein</fullName>
    </recommendedName>
</protein>
<keyword evidence="17" id="KW-1185">Reference proteome</keyword>
<dbReference type="InterPro" id="IPR036352">
    <property type="entry name" value="Semap_dom_sf"/>
</dbReference>
<dbReference type="InterPro" id="IPR014756">
    <property type="entry name" value="Ig_E-set"/>
</dbReference>
<dbReference type="PANTHER" id="PTHR22625:SF36">
    <property type="entry name" value="PLEXIN-B1"/>
    <property type="match status" value="1"/>
</dbReference>
<dbReference type="InterPro" id="IPR015943">
    <property type="entry name" value="WD40/YVTN_repeat-like_dom_sf"/>
</dbReference>
<keyword evidence="8 14" id="KW-0472">Membrane</keyword>
<dbReference type="PROSITE" id="PS51004">
    <property type="entry name" value="SEMA"/>
    <property type="match status" value="1"/>
</dbReference>
<dbReference type="FunFam" id="2.60.40.10:FF:000203">
    <property type="entry name" value="Plexin B2"/>
    <property type="match status" value="1"/>
</dbReference>
<keyword evidence="7 14" id="KW-1133">Transmembrane helix</keyword>
<dbReference type="Pfam" id="PF24317">
    <property type="entry name" value="PSI_Plexin-B"/>
    <property type="match status" value="1"/>
</dbReference>
<dbReference type="FunFam" id="2.60.40.10:FF:000734">
    <property type="entry name" value="plexin-B1 isoform X1"/>
    <property type="match status" value="1"/>
</dbReference>
<dbReference type="InterPro" id="IPR057533">
    <property type="entry name" value="PSI_Plexin-B"/>
</dbReference>
<dbReference type="Pfam" id="PF01403">
    <property type="entry name" value="Sema"/>
    <property type="match status" value="1"/>
</dbReference>
<evidence type="ECO:0000256" key="14">
    <source>
        <dbReference type="SAM" id="Phobius"/>
    </source>
</evidence>
<dbReference type="Gene3D" id="1.10.506.10">
    <property type="entry name" value="GTPase Activation - p120gap, domain 1"/>
    <property type="match status" value="3"/>
</dbReference>
<evidence type="ECO:0000256" key="6">
    <source>
        <dbReference type="ARBA" id="ARBA00022737"/>
    </source>
</evidence>
<dbReference type="GO" id="GO:0007162">
    <property type="term" value="P:negative regulation of cell adhesion"/>
    <property type="evidence" value="ECO:0007669"/>
    <property type="project" value="TreeGrafter"/>
</dbReference>
<evidence type="ECO:0000256" key="9">
    <source>
        <dbReference type="ARBA" id="ARBA00023157"/>
    </source>
</evidence>
<organism evidence="16 17">
    <name type="scientific">Balaenoptera physalus</name>
    <name type="common">Fin whale</name>
    <name type="synonym">Balaena physalus</name>
    <dbReference type="NCBI Taxonomy" id="9770"/>
    <lineage>
        <taxon>Eukaryota</taxon>
        <taxon>Metazoa</taxon>
        <taxon>Chordata</taxon>
        <taxon>Craniata</taxon>
        <taxon>Vertebrata</taxon>
        <taxon>Euteleostomi</taxon>
        <taxon>Mammalia</taxon>
        <taxon>Eutheria</taxon>
        <taxon>Laurasiatheria</taxon>
        <taxon>Artiodactyla</taxon>
        <taxon>Whippomorpha</taxon>
        <taxon>Cetacea</taxon>
        <taxon>Mysticeti</taxon>
        <taxon>Balaenopteridae</taxon>
        <taxon>Balaenoptera</taxon>
    </lineage>
</organism>
<evidence type="ECO:0000256" key="10">
    <source>
        <dbReference type="ARBA" id="ARBA00023170"/>
    </source>
</evidence>
<evidence type="ECO:0000256" key="1">
    <source>
        <dbReference type="ARBA" id="ARBA00004251"/>
    </source>
</evidence>
<comment type="similarity">
    <text evidence="2">Belongs to the plexin family.</text>
</comment>
<dbReference type="PANTHER" id="PTHR22625">
    <property type="entry name" value="PLEXIN"/>
    <property type="match status" value="1"/>
</dbReference>
<evidence type="ECO:0000259" key="15">
    <source>
        <dbReference type="PROSITE" id="PS51004"/>
    </source>
</evidence>
<accession>A0A643CAK3</accession>
<evidence type="ECO:0000256" key="11">
    <source>
        <dbReference type="ARBA" id="ARBA00023180"/>
    </source>
</evidence>
<dbReference type="SUPFAM" id="SSF81296">
    <property type="entry name" value="E set domains"/>
    <property type="match status" value="2"/>
</dbReference>
<dbReference type="Pfam" id="PF17960">
    <property type="entry name" value="TIG_plexin"/>
    <property type="match status" value="1"/>
</dbReference>
<reference evidence="16 17" key="1">
    <citation type="journal article" date="2019" name="PLoS ONE">
        <title>Genomic analyses reveal an absence of contemporary introgressive admixture between fin whales and blue whales, despite known hybrids.</title>
        <authorList>
            <person name="Westbury M.V."/>
            <person name="Petersen B."/>
            <person name="Lorenzen E.D."/>
        </authorList>
    </citation>
    <scope>NUCLEOTIDE SEQUENCE [LARGE SCALE GENOMIC DNA]</scope>
    <source>
        <strain evidence="16">FinWhale-01</strain>
    </source>
</reference>
<evidence type="ECO:0000256" key="2">
    <source>
        <dbReference type="ARBA" id="ARBA00010297"/>
    </source>
</evidence>
<feature type="non-terminal residue" evidence="16">
    <location>
        <position position="1715"/>
    </location>
</feature>
<dbReference type="SMART" id="SM00423">
    <property type="entry name" value="PSI"/>
    <property type="match status" value="2"/>
</dbReference>
<keyword evidence="5" id="KW-0732">Signal</keyword>
<evidence type="ECO:0000256" key="7">
    <source>
        <dbReference type="ARBA" id="ARBA00022989"/>
    </source>
</evidence>